<dbReference type="NCBIfam" id="TIGR00628">
    <property type="entry name" value="ung"/>
    <property type="match status" value="1"/>
</dbReference>
<reference evidence="13 14" key="1">
    <citation type="submission" date="2023-09" db="EMBL/GenBank/DDBJ databases">
        <authorList>
            <person name="Rey-Velasco X."/>
        </authorList>
    </citation>
    <scope>NUCLEOTIDE SEQUENCE [LARGE SCALE GENOMIC DNA]</scope>
    <source>
        <strain evidence="13 14">F117</strain>
    </source>
</reference>
<feature type="domain" description="Uracil-DNA glycosylase-like" evidence="12">
    <location>
        <begin position="50"/>
        <end position="211"/>
    </location>
</feature>
<comment type="similarity">
    <text evidence="3 9 11">Belongs to the uracil-DNA glycosylase (UDG) superfamily. UNG family.</text>
</comment>
<gene>
    <name evidence="9" type="primary">ung</name>
    <name evidence="13" type="ORF">RM539_12365</name>
</gene>
<dbReference type="CDD" id="cd10027">
    <property type="entry name" value="UDG-F1-like"/>
    <property type="match status" value="1"/>
</dbReference>
<comment type="catalytic activity">
    <reaction evidence="1 9 11">
        <text>Hydrolyzes single-stranded DNA or mismatched double-stranded DNA and polynucleotides, releasing free uracil.</text>
        <dbReference type="EC" id="3.2.2.27"/>
    </reaction>
</comment>
<comment type="subcellular location">
    <subcellularLocation>
        <location evidence="9">Cytoplasm</location>
    </subcellularLocation>
</comment>
<dbReference type="Gene3D" id="3.40.470.10">
    <property type="entry name" value="Uracil-DNA glycosylase-like domain"/>
    <property type="match status" value="1"/>
</dbReference>
<dbReference type="NCBIfam" id="NF003592">
    <property type="entry name" value="PRK05254.1-5"/>
    <property type="match status" value="1"/>
</dbReference>
<dbReference type="PROSITE" id="PS00130">
    <property type="entry name" value="U_DNA_GLYCOSYLASE"/>
    <property type="match status" value="1"/>
</dbReference>
<dbReference type="InterPro" id="IPR005122">
    <property type="entry name" value="Uracil-DNA_glycosylase-like"/>
</dbReference>
<evidence type="ECO:0000256" key="8">
    <source>
        <dbReference type="ARBA" id="ARBA00023204"/>
    </source>
</evidence>
<dbReference type="InterPro" id="IPR018085">
    <property type="entry name" value="Ura-DNA_Glyclase_AS"/>
</dbReference>
<dbReference type="PANTHER" id="PTHR11264:SF0">
    <property type="entry name" value="URACIL-DNA GLYCOSYLASE"/>
    <property type="match status" value="1"/>
</dbReference>
<evidence type="ECO:0000256" key="7">
    <source>
        <dbReference type="ARBA" id="ARBA00022801"/>
    </source>
</evidence>
<keyword evidence="13" id="KW-0326">Glycosidase</keyword>
<organism evidence="13 14">
    <name type="scientific">Autumnicola musiva</name>
    <dbReference type="NCBI Taxonomy" id="3075589"/>
    <lineage>
        <taxon>Bacteria</taxon>
        <taxon>Pseudomonadati</taxon>
        <taxon>Bacteroidota</taxon>
        <taxon>Flavobacteriia</taxon>
        <taxon>Flavobacteriales</taxon>
        <taxon>Flavobacteriaceae</taxon>
        <taxon>Autumnicola</taxon>
    </lineage>
</organism>
<dbReference type="NCBIfam" id="NF003591">
    <property type="entry name" value="PRK05254.1-4"/>
    <property type="match status" value="1"/>
</dbReference>
<dbReference type="RefSeq" id="WP_311503712.1">
    <property type="nucleotide sequence ID" value="NZ_JAVRHK010000008.1"/>
</dbReference>
<dbReference type="EMBL" id="JAVRHK010000008">
    <property type="protein sequence ID" value="MDT0677371.1"/>
    <property type="molecule type" value="Genomic_DNA"/>
</dbReference>
<keyword evidence="6 9" id="KW-0227">DNA damage</keyword>
<feature type="active site" description="Proton acceptor" evidence="9 10">
    <location>
        <position position="65"/>
    </location>
</feature>
<protein>
    <recommendedName>
        <fullName evidence="5 9">Uracil-DNA glycosylase</fullName>
        <shortName evidence="9">UDG</shortName>
        <ecNumber evidence="4 9">3.2.2.27</ecNumber>
    </recommendedName>
</protein>
<dbReference type="Proteomes" id="UP001262582">
    <property type="component" value="Unassembled WGS sequence"/>
</dbReference>
<evidence type="ECO:0000256" key="1">
    <source>
        <dbReference type="ARBA" id="ARBA00001400"/>
    </source>
</evidence>
<dbReference type="NCBIfam" id="NF003589">
    <property type="entry name" value="PRK05254.1-2"/>
    <property type="match status" value="1"/>
</dbReference>
<evidence type="ECO:0000256" key="2">
    <source>
        <dbReference type="ARBA" id="ARBA00002631"/>
    </source>
</evidence>
<comment type="caution">
    <text evidence="13">The sequence shown here is derived from an EMBL/GenBank/DDBJ whole genome shotgun (WGS) entry which is preliminary data.</text>
</comment>
<evidence type="ECO:0000313" key="13">
    <source>
        <dbReference type="EMBL" id="MDT0677371.1"/>
    </source>
</evidence>
<keyword evidence="8 9" id="KW-0234">DNA repair</keyword>
<keyword evidence="7 9" id="KW-0378">Hydrolase</keyword>
<evidence type="ECO:0000313" key="14">
    <source>
        <dbReference type="Proteomes" id="UP001262582"/>
    </source>
</evidence>
<dbReference type="Pfam" id="PF03167">
    <property type="entry name" value="UDG"/>
    <property type="match status" value="1"/>
</dbReference>
<dbReference type="GO" id="GO:0004844">
    <property type="term" value="F:uracil DNA N-glycosylase activity"/>
    <property type="evidence" value="ECO:0007669"/>
    <property type="project" value="UniProtKB-EC"/>
</dbReference>
<evidence type="ECO:0000256" key="6">
    <source>
        <dbReference type="ARBA" id="ARBA00022763"/>
    </source>
</evidence>
<evidence type="ECO:0000256" key="4">
    <source>
        <dbReference type="ARBA" id="ARBA00012030"/>
    </source>
</evidence>
<dbReference type="SMART" id="SM00986">
    <property type="entry name" value="UDG"/>
    <property type="match status" value="1"/>
</dbReference>
<accession>A0ABU3D757</accession>
<evidence type="ECO:0000256" key="5">
    <source>
        <dbReference type="ARBA" id="ARBA00018429"/>
    </source>
</evidence>
<evidence type="ECO:0000256" key="9">
    <source>
        <dbReference type="HAMAP-Rule" id="MF_00148"/>
    </source>
</evidence>
<dbReference type="InterPro" id="IPR002043">
    <property type="entry name" value="UDG_fam1"/>
</dbReference>
<dbReference type="PANTHER" id="PTHR11264">
    <property type="entry name" value="URACIL-DNA GLYCOSYLASE"/>
    <property type="match status" value="1"/>
</dbReference>
<evidence type="ECO:0000256" key="3">
    <source>
        <dbReference type="ARBA" id="ARBA00008184"/>
    </source>
</evidence>
<dbReference type="SUPFAM" id="SSF52141">
    <property type="entry name" value="Uracil-DNA glycosylase-like"/>
    <property type="match status" value="1"/>
</dbReference>
<keyword evidence="9" id="KW-0963">Cytoplasm</keyword>
<dbReference type="InterPro" id="IPR036895">
    <property type="entry name" value="Uracil-DNA_glycosylase-like_sf"/>
</dbReference>
<evidence type="ECO:0000259" key="12">
    <source>
        <dbReference type="SMART" id="SM00986"/>
    </source>
</evidence>
<name>A0ABU3D757_9FLAO</name>
<evidence type="ECO:0000256" key="11">
    <source>
        <dbReference type="RuleBase" id="RU003780"/>
    </source>
</evidence>
<evidence type="ECO:0000256" key="10">
    <source>
        <dbReference type="PROSITE-ProRule" id="PRU10072"/>
    </source>
</evidence>
<proteinExistence type="inferred from homology"/>
<dbReference type="SMART" id="SM00987">
    <property type="entry name" value="UreE_C"/>
    <property type="match status" value="1"/>
</dbReference>
<sequence>MKVEIHPSWKKELKEEFEKPYFQKLVAFVKDEYTNNKCFPSGKNIFAAFEYSTFQNTKVVILGQDPYHGVNQAHGLAFSVKENVQVPPSLLNIFREIETDLGKAVPDNGNLERWAKQGVLLLNATLTVRAHQAGSHQNKGWEQFTDRVIEIISADKENVVFLLWGGYAKRKAKKIDADKHFILTSGHPSPLSANRGYWFGNRHFSKTNEYLESKGKEPIDW</sequence>
<dbReference type="HAMAP" id="MF_00148">
    <property type="entry name" value="UDG"/>
    <property type="match status" value="1"/>
</dbReference>
<dbReference type="NCBIfam" id="NF003588">
    <property type="entry name" value="PRK05254.1-1"/>
    <property type="match status" value="1"/>
</dbReference>
<comment type="function">
    <text evidence="2 9 11">Excises uracil residues from the DNA which can arise as a result of misincorporation of dUMP residues by DNA polymerase or due to deamination of cytosine.</text>
</comment>
<keyword evidence="14" id="KW-1185">Reference proteome</keyword>
<dbReference type="EC" id="3.2.2.27" evidence="4 9"/>